<proteinExistence type="predicted"/>
<keyword evidence="2" id="KW-1185">Reference proteome</keyword>
<comment type="caution">
    <text evidence="1">The sequence shown here is derived from an EMBL/GenBank/DDBJ whole genome shotgun (WGS) entry which is preliminary data.</text>
</comment>
<accession>A0ABR1WTM5</accession>
<organism evidence="1 2">
    <name type="scientific">Apiospora phragmitis</name>
    <dbReference type="NCBI Taxonomy" id="2905665"/>
    <lineage>
        <taxon>Eukaryota</taxon>
        <taxon>Fungi</taxon>
        <taxon>Dikarya</taxon>
        <taxon>Ascomycota</taxon>
        <taxon>Pezizomycotina</taxon>
        <taxon>Sordariomycetes</taxon>
        <taxon>Xylariomycetidae</taxon>
        <taxon>Amphisphaeriales</taxon>
        <taxon>Apiosporaceae</taxon>
        <taxon>Apiospora</taxon>
    </lineage>
</organism>
<dbReference type="Proteomes" id="UP001480595">
    <property type="component" value="Unassembled WGS sequence"/>
</dbReference>
<dbReference type="RefSeq" id="XP_066721025.1">
    <property type="nucleotide sequence ID" value="XM_066852884.1"/>
</dbReference>
<gene>
    <name evidence="1" type="ORF">PG994_001475</name>
</gene>
<evidence type="ECO:0000313" key="1">
    <source>
        <dbReference type="EMBL" id="KAK8086501.1"/>
    </source>
</evidence>
<evidence type="ECO:0000313" key="2">
    <source>
        <dbReference type="Proteomes" id="UP001480595"/>
    </source>
</evidence>
<dbReference type="GeneID" id="92085947"/>
<protein>
    <submittedName>
        <fullName evidence="1">Uncharacterized protein</fullName>
    </submittedName>
</protein>
<name>A0ABR1WTM5_9PEZI</name>
<dbReference type="EMBL" id="JAQQWL010000002">
    <property type="protein sequence ID" value="KAK8086501.1"/>
    <property type="molecule type" value="Genomic_DNA"/>
</dbReference>
<reference evidence="1 2" key="1">
    <citation type="submission" date="2023-01" db="EMBL/GenBank/DDBJ databases">
        <title>Analysis of 21 Apiospora genomes using comparative genomics revels a genus with tremendous synthesis potential of carbohydrate active enzymes and secondary metabolites.</title>
        <authorList>
            <person name="Sorensen T."/>
        </authorList>
    </citation>
    <scope>NUCLEOTIDE SEQUENCE [LARGE SCALE GENOMIC DNA]</scope>
    <source>
        <strain evidence="1 2">CBS 135458</strain>
    </source>
</reference>
<sequence>MRRRALAMTRPIINHSAASMLEQHGQDCLWEAVQLCIRDVTTHHLDHSAPNTLFPYDTKVARAVKTDLSDNPDMLQFDMGDGKKADMSLPNEFM</sequence>